<feature type="domain" description="Metallo-beta-lactamase" evidence="1">
    <location>
        <begin position="29"/>
        <end position="171"/>
    </location>
</feature>
<dbReference type="EMBL" id="ABVL01000009">
    <property type="protein sequence ID" value="EDY19192.1"/>
    <property type="molecule type" value="Genomic_DNA"/>
</dbReference>
<dbReference type="InterPro" id="IPR036866">
    <property type="entry name" value="RibonucZ/Hydroxyglut_hydro"/>
</dbReference>
<dbReference type="Pfam" id="PF12706">
    <property type="entry name" value="Lactamase_B_2"/>
    <property type="match status" value="1"/>
</dbReference>
<dbReference type="Gene3D" id="3.60.15.10">
    <property type="entry name" value="Ribonuclease Z/Hydroxyacylglutathione hydrolase-like"/>
    <property type="match status" value="1"/>
</dbReference>
<dbReference type="RefSeq" id="WP_006980694.1">
    <property type="nucleotide sequence ID" value="NZ_ABVL01000009.1"/>
</dbReference>
<proteinExistence type="predicted"/>
<gene>
    <name evidence="2" type="ORF">CfE428DRAFT_3369</name>
</gene>
<keyword evidence="3" id="KW-1185">Reference proteome</keyword>
<protein>
    <submittedName>
        <fullName evidence="2">Ribonuclease Z</fullName>
    </submittedName>
</protein>
<dbReference type="Proteomes" id="UP000005824">
    <property type="component" value="Unassembled WGS sequence"/>
</dbReference>
<sequence length="335" mass="38070">MSISFRILGKAGGDNALLVQIDSGQTIERLLFDCGEGCLSDVPFADVQAIDHLFFSHLHMDHVSGFDSFFRCTFNRPTKPNRIWGPPETARILQHRFQGFLWNLHEELSASWLVSDIHPGEIRTTGFEAREAFAISHDRGTQPYDRIILEGAGYSMEAITMDHRTPTLAYVVREKPRRNIDTSRLASLGLRPGAWLKELKDSANSSDSVVVDGVARSKEELRKELLVETPGDSIAYLTDFVLDEPAIERLTDALRGCRVMVCEGQYRHSDLDLARKHFHMTTVLSATVAKRARVEELILFHVSCRYESSEWVEMLREASQVFPNVHYPPEWNLKL</sequence>
<accession>B4D381</accession>
<dbReference type="AlphaFoldDB" id="B4D381"/>
<dbReference type="eggNOG" id="COG1234">
    <property type="taxonomic scope" value="Bacteria"/>
</dbReference>
<evidence type="ECO:0000313" key="3">
    <source>
        <dbReference type="Proteomes" id="UP000005824"/>
    </source>
</evidence>
<dbReference type="InParanoid" id="B4D381"/>
<dbReference type="InterPro" id="IPR001279">
    <property type="entry name" value="Metallo-B-lactamas"/>
</dbReference>
<name>B4D381_9BACT</name>
<evidence type="ECO:0000313" key="2">
    <source>
        <dbReference type="EMBL" id="EDY19192.1"/>
    </source>
</evidence>
<dbReference type="PANTHER" id="PTHR46018:SF2">
    <property type="entry name" value="ZINC PHOSPHODIESTERASE ELAC PROTEIN 1"/>
    <property type="match status" value="1"/>
</dbReference>
<dbReference type="PANTHER" id="PTHR46018">
    <property type="entry name" value="ZINC PHOSPHODIESTERASE ELAC PROTEIN 1"/>
    <property type="match status" value="1"/>
</dbReference>
<dbReference type="STRING" id="497964.CfE428DRAFT_3369"/>
<organism evidence="2 3">
    <name type="scientific">Chthoniobacter flavus Ellin428</name>
    <dbReference type="NCBI Taxonomy" id="497964"/>
    <lineage>
        <taxon>Bacteria</taxon>
        <taxon>Pseudomonadati</taxon>
        <taxon>Verrucomicrobiota</taxon>
        <taxon>Spartobacteria</taxon>
        <taxon>Chthoniobacterales</taxon>
        <taxon>Chthoniobacteraceae</taxon>
        <taxon>Chthoniobacter</taxon>
    </lineage>
</organism>
<dbReference type="GO" id="GO:0042781">
    <property type="term" value="F:3'-tRNA processing endoribonuclease activity"/>
    <property type="evidence" value="ECO:0007669"/>
    <property type="project" value="TreeGrafter"/>
</dbReference>
<dbReference type="FunCoup" id="B4D381">
    <property type="interactions" value="364"/>
</dbReference>
<reference evidence="2 3" key="1">
    <citation type="journal article" date="2011" name="J. Bacteriol.">
        <title>Genome sequence of Chthoniobacter flavus Ellin428, an aerobic heterotrophic soil bacterium.</title>
        <authorList>
            <person name="Kant R."/>
            <person name="van Passel M.W."/>
            <person name="Palva A."/>
            <person name="Lucas S."/>
            <person name="Lapidus A."/>
            <person name="Glavina Del Rio T."/>
            <person name="Dalin E."/>
            <person name="Tice H."/>
            <person name="Bruce D."/>
            <person name="Goodwin L."/>
            <person name="Pitluck S."/>
            <person name="Larimer F.W."/>
            <person name="Land M.L."/>
            <person name="Hauser L."/>
            <person name="Sangwan P."/>
            <person name="de Vos W.M."/>
            <person name="Janssen P.H."/>
            <person name="Smidt H."/>
        </authorList>
    </citation>
    <scope>NUCLEOTIDE SEQUENCE [LARGE SCALE GENOMIC DNA]</scope>
    <source>
        <strain evidence="2 3">Ellin428</strain>
    </source>
</reference>
<dbReference type="SUPFAM" id="SSF56281">
    <property type="entry name" value="Metallo-hydrolase/oxidoreductase"/>
    <property type="match status" value="1"/>
</dbReference>
<evidence type="ECO:0000259" key="1">
    <source>
        <dbReference type="Pfam" id="PF12706"/>
    </source>
</evidence>
<comment type="caution">
    <text evidence="2">The sequence shown here is derived from an EMBL/GenBank/DDBJ whole genome shotgun (WGS) entry which is preliminary data.</text>
</comment>